<gene>
    <name evidence="1" type="ORF">FE840_013810</name>
</gene>
<sequence>MDGPEHVCQTLEKECEAAGIEHRYKDVGTDAGYYAWHFYFRYPAELMLGGNIEHRRLWVELQFTTQLAEVITILTHQLYEERRSGRNHGVGSKWKWDATSNRFRSAYLGHGLHLLEGIIQGLKDDLVAPPKRDEEKPEGNDKAVAFEADAQDFVEVD</sequence>
<keyword evidence="2" id="KW-1185">Reference proteome</keyword>
<evidence type="ECO:0000313" key="1">
    <source>
        <dbReference type="EMBL" id="QLF70523.1"/>
    </source>
</evidence>
<organism evidence="1 2">
    <name type="scientific">Peteryoungia desertarenae</name>
    <dbReference type="NCBI Taxonomy" id="1813451"/>
    <lineage>
        <taxon>Bacteria</taxon>
        <taxon>Pseudomonadati</taxon>
        <taxon>Pseudomonadota</taxon>
        <taxon>Alphaproteobacteria</taxon>
        <taxon>Hyphomicrobiales</taxon>
        <taxon>Rhizobiaceae</taxon>
        <taxon>Peteryoungia</taxon>
    </lineage>
</organism>
<dbReference type="EMBL" id="CP058350">
    <property type="protein sequence ID" value="QLF70523.1"/>
    <property type="molecule type" value="Genomic_DNA"/>
</dbReference>
<protein>
    <submittedName>
        <fullName evidence="1">Uncharacterized protein</fullName>
    </submittedName>
</protein>
<dbReference type="Proteomes" id="UP000308530">
    <property type="component" value="Chromosome"/>
</dbReference>
<reference evidence="1 2" key="1">
    <citation type="submission" date="2020-06" db="EMBL/GenBank/DDBJ databases">
        <title>Genome sequence of Rhizobium sp strain ADMK78.</title>
        <authorList>
            <person name="Rahi P."/>
        </authorList>
    </citation>
    <scope>NUCLEOTIDE SEQUENCE [LARGE SCALE GENOMIC DNA]</scope>
    <source>
        <strain evidence="1 2">ADMK78</strain>
    </source>
</reference>
<name>A0ABX6QPI9_9HYPH</name>
<accession>A0ABX6QPI9</accession>
<evidence type="ECO:0000313" key="2">
    <source>
        <dbReference type="Proteomes" id="UP000308530"/>
    </source>
</evidence>
<proteinExistence type="predicted"/>
<dbReference type="RefSeq" id="WP_138286077.1">
    <property type="nucleotide sequence ID" value="NZ_CP058350.1"/>
</dbReference>